<dbReference type="GeneID" id="24165392"/>
<dbReference type="Proteomes" id="UP000001261">
    <property type="component" value="Unassembled WGS sequence"/>
</dbReference>
<proteinExistence type="predicted"/>
<evidence type="ECO:0000313" key="2">
    <source>
        <dbReference type="Proteomes" id="UP000001261"/>
    </source>
</evidence>
<protein>
    <submittedName>
        <fullName evidence="1">Uncharacterized protein</fullName>
    </submittedName>
</protein>
<dbReference type="InParanoid" id="A0A0D8JWB5"/>
<name>A0A0D8JWB5_COCIM</name>
<dbReference type="VEuPathDB" id="FungiDB:CIMG_13765"/>
<sequence length="184" mass="20622">MHFHPAVCFTVAAVGNQDHPATKSLLKITSTELAVFSSHWREALSRTSHGPQNKTRLDLPQHGFAYQMGRGGSLQSSDHDRAFTRNVTGNFAQPDCHLSGAELFPSAGAKFLQQHMYSSRTACLEPSFGCVRRAWCEHIVKSDGEEHQTARSNLHLCRNLSIWNHQRLEVWGFLIDLTNPILDS</sequence>
<reference evidence="2" key="2">
    <citation type="journal article" date="2010" name="Genome Res.">
        <title>Population genomic sequencing of Coccidioides fungi reveals recent hybridization and transposon control.</title>
        <authorList>
            <person name="Neafsey D.E."/>
            <person name="Barker B.M."/>
            <person name="Sharpton T.J."/>
            <person name="Stajich J.E."/>
            <person name="Park D.J."/>
            <person name="Whiston E."/>
            <person name="Hung C.-Y."/>
            <person name="McMahan C."/>
            <person name="White J."/>
            <person name="Sykes S."/>
            <person name="Heiman D."/>
            <person name="Young S."/>
            <person name="Zeng Q."/>
            <person name="Abouelleil A."/>
            <person name="Aftuck L."/>
            <person name="Bessette D."/>
            <person name="Brown A."/>
            <person name="FitzGerald M."/>
            <person name="Lui A."/>
            <person name="Macdonald J.P."/>
            <person name="Priest M."/>
            <person name="Orbach M.J."/>
            <person name="Galgiani J.N."/>
            <person name="Kirkland T.N."/>
            <person name="Cole G.T."/>
            <person name="Birren B.W."/>
            <person name="Henn M.R."/>
            <person name="Taylor J.W."/>
            <person name="Rounsley S.D."/>
        </authorList>
    </citation>
    <scope>GENOME REANNOTATION</scope>
    <source>
        <strain evidence="2">RS</strain>
    </source>
</reference>
<reference evidence="2" key="1">
    <citation type="journal article" date="2009" name="Genome Res.">
        <title>Comparative genomic analyses of the human fungal pathogens Coccidioides and their relatives.</title>
        <authorList>
            <person name="Sharpton T.J."/>
            <person name="Stajich J.E."/>
            <person name="Rounsley S.D."/>
            <person name="Gardner M.J."/>
            <person name="Wortman J.R."/>
            <person name="Jordar V.S."/>
            <person name="Maiti R."/>
            <person name="Kodira C.D."/>
            <person name="Neafsey D.E."/>
            <person name="Zeng Q."/>
            <person name="Hung C.-Y."/>
            <person name="McMahan C."/>
            <person name="Muszewska A."/>
            <person name="Grynberg M."/>
            <person name="Mandel M.A."/>
            <person name="Kellner E.M."/>
            <person name="Barker B.M."/>
            <person name="Galgiani J.N."/>
            <person name="Orbach M.J."/>
            <person name="Kirkland T.N."/>
            <person name="Cole G.T."/>
            <person name="Henn M.R."/>
            <person name="Birren B.W."/>
            <person name="Taylor J.W."/>
        </authorList>
    </citation>
    <scope>NUCLEOTIDE SEQUENCE [LARGE SCALE GENOMIC DNA]</scope>
    <source>
        <strain evidence="2">RS</strain>
    </source>
</reference>
<accession>A0A0D8JWB5</accession>
<dbReference type="EMBL" id="GG704916">
    <property type="protein sequence ID" value="KJF61600.1"/>
    <property type="molecule type" value="Genomic_DNA"/>
</dbReference>
<dbReference type="RefSeq" id="XP_004446436.1">
    <property type="nucleotide sequence ID" value="XM_004446379.1"/>
</dbReference>
<organism evidence="1 2">
    <name type="scientific">Coccidioides immitis (strain RS)</name>
    <name type="common">Valley fever fungus</name>
    <dbReference type="NCBI Taxonomy" id="246410"/>
    <lineage>
        <taxon>Eukaryota</taxon>
        <taxon>Fungi</taxon>
        <taxon>Dikarya</taxon>
        <taxon>Ascomycota</taxon>
        <taxon>Pezizomycotina</taxon>
        <taxon>Eurotiomycetes</taxon>
        <taxon>Eurotiomycetidae</taxon>
        <taxon>Onygenales</taxon>
        <taxon>Onygenaceae</taxon>
        <taxon>Coccidioides</taxon>
    </lineage>
</organism>
<dbReference type="KEGG" id="cim:CIMG_13765"/>
<gene>
    <name evidence="1" type="ORF">CIMG_13765</name>
</gene>
<dbReference type="AlphaFoldDB" id="A0A0D8JWB5"/>
<keyword evidence="2" id="KW-1185">Reference proteome</keyword>
<evidence type="ECO:0000313" key="1">
    <source>
        <dbReference type="EMBL" id="KJF61600.1"/>
    </source>
</evidence>